<accession>A0A926D6K9</accession>
<evidence type="ECO:0000259" key="1">
    <source>
        <dbReference type="Pfam" id="PF07171"/>
    </source>
</evidence>
<dbReference type="Pfam" id="PF07364">
    <property type="entry name" value="DUF1485"/>
    <property type="match status" value="1"/>
</dbReference>
<dbReference type="RefSeq" id="WP_249315768.1">
    <property type="nucleotide sequence ID" value="NZ_JACRSR010000001.1"/>
</dbReference>
<evidence type="ECO:0000259" key="2">
    <source>
        <dbReference type="Pfam" id="PF07364"/>
    </source>
</evidence>
<feature type="domain" description="Microcystin LR degradation protein MlrC N-terminal" evidence="2">
    <location>
        <begin position="2"/>
        <end position="283"/>
    </location>
</feature>
<dbReference type="InterPro" id="IPR010799">
    <property type="entry name" value="MlrC_C"/>
</dbReference>
<protein>
    <submittedName>
        <fullName evidence="3">M81 family metallopeptidase</fullName>
    </submittedName>
</protein>
<proteinExistence type="predicted"/>
<sequence length="474" mass="52420">MKILMAQYSHESNTFTPLTTKLSDYVVKEGEDLLKLVHKATKVFQDAGCELVPVVYCTASPSGTNEREVYDFVEKKISDALDANPDLDGIWVHLHGANYVKEIGHAELALLKMIRAKVGPDIPIAWAMDPHGNVGPEHIKYADILRAYRTVPHVDVQETDEAAAQALLERIKLGNKVEPVYVRVPVLVGGEQSVGAEEPMKSVFQRLWELDKMEGILMASYTVGFVWGDTPCSTAAVAITPRTEADRELCLREAEKLRDLVVENKEKFQFAVLALSPDDAVQRSIEEAEGPVYVSDSGDNPQAGATGCNTVMLEKYLKADLKGKKVLLASIFDIEATHKALKYNVGDDIEIDIGACLDEYSQKVRVCGKVKAKGDLIFRTGEKFGDVVTISCGGVDVVLEDRAESFTEMEYFRRAGLDADDYDVIVVKLGYLFPELDEHAKLPIMCLTPGASYQIVAKLPFTKIPRPTYPMDEI</sequence>
<organism evidence="3 4">
    <name type="scientific">Gehongia tenuis</name>
    <dbReference type="NCBI Taxonomy" id="2763655"/>
    <lineage>
        <taxon>Bacteria</taxon>
        <taxon>Bacillati</taxon>
        <taxon>Bacillota</taxon>
        <taxon>Clostridia</taxon>
        <taxon>Christensenellales</taxon>
        <taxon>Christensenellaceae</taxon>
        <taxon>Gehongia</taxon>
    </lineage>
</organism>
<dbReference type="Proteomes" id="UP000623172">
    <property type="component" value="Unassembled WGS sequence"/>
</dbReference>
<evidence type="ECO:0000313" key="4">
    <source>
        <dbReference type="Proteomes" id="UP000623172"/>
    </source>
</evidence>
<comment type="caution">
    <text evidence="3">The sequence shown here is derived from an EMBL/GenBank/DDBJ whole genome shotgun (WGS) entry which is preliminary data.</text>
</comment>
<name>A0A926D6K9_9FIRM</name>
<dbReference type="EMBL" id="JACRSR010000001">
    <property type="protein sequence ID" value="MBC8531315.1"/>
    <property type="molecule type" value="Genomic_DNA"/>
</dbReference>
<dbReference type="AlphaFoldDB" id="A0A926D6K9"/>
<reference evidence="3" key="1">
    <citation type="submission" date="2020-08" db="EMBL/GenBank/DDBJ databases">
        <title>Genome public.</title>
        <authorList>
            <person name="Liu C."/>
            <person name="Sun Q."/>
        </authorList>
    </citation>
    <scope>NUCLEOTIDE SEQUENCE</scope>
    <source>
        <strain evidence="3">NSJ-53</strain>
    </source>
</reference>
<feature type="domain" description="Microcystin LR degradation protein MlrC C-terminal" evidence="1">
    <location>
        <begin position="294"/>
        <end position="463"/>
    </location>
</feature>
<dbReference type="Pfam" id="PF07171">
    <property type="entry name" value="MlrC_C"/>
    <property type="match status" value="1"/>
</dbReference>
<evidence type="ECO:0000313" key="3">
    <source>
        <dbReference type="EMBL" id="MBC8531315.1"/>
    </source>
</evidence>
<keyword evidence="4" id="KW-1185">Reference proteome</keyword>
<dbReference type="InterPro" id="IPR015995">
    <property type="entry name" value="MlrC_N"/>
</dbReference>
<gene>
    <name evidence="3" type="ORF">H8696_05575</name>
</gene>